<dbReference type="InterPro" id="IPR041499">
    <property type="entry name" value="Tfc1/Sfc1_N"/>
</dbReference>
<keyword evidence="10" id="KW-1185">Reference proteome</keyword>
<name>A0A1B0C8R7_LUTLO</name>
<dbReference type="GO" id="GO:0001002">
    <property type="term" value="F:RNA polymerase III type 1 promoter sequence-specific DNA binding"/>
    <property type="evidence" value="ECO:0007669"/>
    <property type="project" value="TreeGrafter"/>
</dbReference>
<dbReference type="GO" id="GO:0005634">
    <property type="term" value="C:nucleus"/>
    <property type="evidence" value="ECO:0007669"/>
    <property type="project" value="UniProtKB-SubCell"/>
</dbReference>
<feature type="domain" description="Transcription factor IIIC subunit Tfc1/Sfc1 triple barrel" evidence="7">
    <location>
        <begin position="30"/>
        <end position="130"/>
    </location>
</feature>
<dbReference type="InterPro" id="IPR019136">
    <property type="entry name" value="TF_IIIC_su-5_HTH"/>
</dbReference>
<dbReference type="EMBL" id="GITU01005230">
    <property type="protein sequence ID" value="MBC1173933.1"/>
    <property type="molecule type" value="Transcribed_RNA"/>
</dbReference>
<comment type="subcellular location">
    <subcellularLocation>
        <location evidence="1">Nucleus</location>
    </subcellularLocation>
</comment>
<evidence type="ECO:0000256" key="4">
    <source>
        <dbReference type="ARBA" id="ARBA00023242"/>
    </source>
</evidence>
<dbReference type="EMBL" id="AJWK01001311">
    <property type="status" value="NOT_ANNOTATED_CDS"/>
    <property type="molecule type" value="Genomic_DNA"/>
</dbReference>
<reference evidence="10" key="1">
    <citation type="submission" date="2012-05" db="EMBL/GenBank/DDBJ databases">
        <title>Whole Genome Assembly of Lutzomyia longipalpis.</title>
        <authorList>
            <person name="Richards S."/>
            <person name="Qu C."/>
            <person name="Dillon R."/>
            <person name="Worley K."/>
            <person name="Scherer S."/>
            <person name="Batterton M."/>
            <person name="Taylor A."/>
            <person name="Hawes A."/>
            <person name="Hernandez B."/>
            <person name="Kovar C."/>
            <person name="Mandapat C."/>
            <person name="Pham C."/>
            <person name="Qu C."/>
            <person name="Jing C."/>
            <person name="Bess C."/>
            <person name="Bandaranaike D."/>
            <person name="Ngo D."/>
            <person name="Ongeri F."/>
            <person name="Arias F."/>
            <person name="Lara F."/>
            <person name="Weissenberger G."/>
            <person name="Kamau G."/>
            <person name="Han H."/>
            <person name="Shen H."/>
            <person name="Dinh H."/>
            <person name="Khalil I."/>
            <person name="Jones J."/>
            <person name="Shafer J."/>
            <person name="Jayaseelan J."/>
            <person name="Quiroz J."/>
            <person name="Blankenburg K."/>
            <person name="Nguyen L."/>
            <person name="Jackson L."/>
            <person name="Francisco L."/>
            <person name="Tang L.-Y."/>
            <person name="Pu L.-L."/>
            <person name="Perales L."/>
            <person name="Lorensuhewa L."/>
            <person name="Munidasa M."/>
            <person name="Coyle M."/>
            <person name="Taylor M."/>
            <person name="Puazo M."/>
            <person name="Firestine M."/>
            <person name="Scheel M."/>
            <person name="Javaid M."/>
            <person name="Wang M."/>
            <person name="Li M."/>
            <person name="Tabassum N."/>
            <person name="Saada N."/>
            <person name="Osuji N."/>
            <person name="Aqrawi P."/>
            <person name="Fu Q."/>
            <person name="Thornton R."/>
            <person name="Raj R."/>
            <person name="Goodspeed R."/>
            <person name="Mata R."/>
            <person name="Najjar R."/>
            <person name="Gubbala S."/>
            <person name="Lee S."/>
            <person name="Denson S."/>
            <person name="Patil S."/>
            <person name="Macmil S."/>
            <person name="Qi S."/>
            <person name="Matskevitch T."/>
            <person name="Palculict T."/>
            <person name="Mathew T."/>
            <person name="Vee V."/>
            <person name="Velamala V."/>
            <person name="Korchina V."/>
            <person name="Cai W."/>
            <person name="Liu W."/>
            <person name="Dai W."/>
            <person name="Zou X."/>
            <person name="Zhu Y."/>
            <person name="Zhang Y."/>
            <person name="Wu Y.-Q."/>
            <person name="Xin Y."/>
            <person name="Nazarath L."/>
            <person name="Kovar C."/>
            <person name="Han Y."/>
            <person name="Muzny D."/>
            <person name="Gibbs R."/>
        </authorList>
    </citation>
    <scope>NUCLEOTIDE SEQUENCE [LARGE SCALE GENOMIC DNA]</scope>
    <source>
        <strain evidence="10">Jacobina</strain>
    </source>
</reference>
<evidence type="ECO:0000256" key="1">
    <source>
        <dbReference type="ARBA" id="ARBA00004123"/>
    </source>
</evidence>
<protein>
    <submittedName>
        <fullName evidence="8">Proteinral transcription factor 3c polypeptide 5</fullName>
    </submittedName>
</protein>
<dbReference type="Gene3D" id="3.30.200.160">
    <property type="entry name" value="TFIIIC, subcomplex tauA, subunit Sfc1, barrel domain"/>
    <property type="match status" value="1"/>
</dbReference>
<evidence type="ECO:0000256" key="3">
    <source>
        <dbReference type="ARBA" id="ARBA00023163"/>
    </source>
</evidence>
<keyword evidence="2" id="KW-0238">DNA-binding</keyword>
<evidence type="ECO:0000256" key="2">
    <source>
        <dbReference type="ARBA" id="ARBA00023125"/>
    </source>
</evidence>
<feature type="region of interest" description="Disordered" evidence="5">
    <location>
        <begin position="444"/>
        <end position="481"/>
    </location>
</feature>
<dbReference type="VEuPathDB" id="VectorBase:LLOJ000339"/>
<organism evidence="9 10">
    <name type="scientific">Lutzomyia longipalpis</name>
    <name type="common">Sand fly</name>
    <dbReference type="NCBI Taxonomy" id="7200"/>
    <lineage>
        <taxon>Eukaryota</taxon>
        <taxon>Metazoa</taxon>
        <taxon>Ecdysozoa</taxon>
        <taxon>Arthropoda</taxon>
        <taxon>Hexapoda</taxon>
        <taxon>Insecta</taxon>
        <taxon>Pterygota</taxon>
        <taxon>Neoptera</taxon>
        <taxon>Endopterygota</taxon>
        <taxon>Diptera</taxon>
        <taxon>Nematocera</taxon>
        <taxon>Psychodoidea</taxon>
        <taxon>Psychodidae</taxon>
        <taxon>Lutzomyia</taxon>
        <taxon>Lutzomyia</taxon>
    </lineage>
</organism>
<proteinExistence type="predicted"/>
<accession>A0A1B0C8R7</accession>
<dbReference type="VEuPathDB" id="VectorBase:LLONM1_008289"/>
<dbReference type="Pfam" id="PF09734">
    <property type="entry name" value="Tau95"/>
    <property type="match status" value="1"/>
</dbReference>
<reference evidence="9" key="3">
    <citation type="submission" date="2020-05" db="UniProtKB">
        <authorList>
            <consortium name="EnsemblMetazoa"/>
        </authorList>
    </citation>
    <scope>IDENTIFICATION</scope>
    <source>
        <strain evidence="9">Jacobina</strain>
    </source>
</reference>
<dbReference type="GO" id="GO:0000127">
    <property type="term" value="C:transcription factor TFIIIC complex"/>
    <property type="evidence" value="ECO:0007669"/>
    <property type="project" value="InterPro"/>
</dbReference>
<dbReference type="Proteomes" id="UP000092461">
    <property type="component" value="Unassembled WGS sequence"/>
</dbReference>
<feature type="compositionally biased region" description="Acidic residues" evidence="5">
    <location>
        <begin position="447"/>
        <end position="474"/>
    </location>
</feature>
<dbReference type="InterPro" id="IPR040454">
    <property type="entry name" value="TF_IIIC_Tfc1/Sfc1"/>
</dbReference>
<dbReference type="EnsemblMetazoa" id="LLOJ000339-RA">
    <property type="protein sequence ID" value="LLOJ000339-PA"/>
    <property type="gene ID" value="LLOJ000339"/>
</dbReference>
<feature type="domain" description="Transcription factor IIIC subunit 5 HTH" evidence="6">
    <location>
        <begin position="168"/>
        <end position="314"/>
    </location>
</feature>
<evidence type="ECO:0000313" key="9">
    <source>
        <dbReference type="EnsemblMetazoa" id="LLOJ000339-PA"/>
    </source>
</evidence>
<keyword evidence="3" id="KW-0804">Transcription</keyword>
<dbReference type="GO" id="GO:0001003">
    <property type="term" value="F:RNA polymerase III type 2 promoter sequence-specific DNA binding"/>
    <property type="evidence" value="ECO:0007669"/>
    <property type="project" value="TreeGrafter"/>
</dbReference>
<dbReference type="InterPro" id="IPR042536">
    <property type="entry name" value="TFIIIC_tauA_Sfc1"/>
</dbReference>
<sequence length="481" mass="56108">MDSNDSVSFQNSEEDLMEQSECSVKKTAILVEYPGQVKNINKCLETLGGLGKISETFENEKRRLEVKFTPKNHFSKSVFGDEHPTTGLLLKVKIPRKRLTKTLDVPSEKVEIVARVDKCYQFTGLCDFQLLPIVKRDDGRVDMVYEEMIPTYKDTYSWLTENPNVPYFLPPLLFSRLDSVQHKIFKPTMTTEKGMIAPRIFQRKKRSKYNVIASFNLHDTLPERMNPAAGEMLKVKFISPEEFNAVKRTLEDRPICSRMALCFLSKVQLARVKIILPTLAFFFNSGPWRGLWCRFGFDPRKHFEARHFQVLDYRLRNQVGARHYVNRKSTYAVGSVNKVSVSQRKPNNVVQRIRQEEEKDTEDRVIYSPYFEVGKMPEARQINYQYCDIRVPKIQEMLEKLPGPLYGTTCSEKSGWLPPGFEVQCREIMNELLREHFQTEILKREELEESAEEEMSSDEESMMMEDAFEDMDIDESTRESK</sequence>
<reference evidence="8" key="2">
    <citation type="journal article" date="2020" name="BMC">
        <title>Leishmania infection induces a limited differential gene expression in the sand fly midgut.</title>
        <authorList>
            <person name="Coutinho-Abreu I.V."/>
            <person name="Serafim T.D."/>
            <person name="Meneses C."/>
            <person name="Kamhawi S."/>
            <person name="Oliveira F."/>
            <person name="Valenzuela J.G."/>
        </authorList>
    </citation>
    <scope>NUCLEOTIDE SEQUENCE</scope>
    <source>
        <strain evidence="8">Jacobina</strain>
        <tissue evidence="8">Midgut</tissue>
    </source>
</reference>
<evidence type="ECO:0000259" key="7">
    <source>
        <dbReference type="Pfam" id="PF17682"/>
    </source>
</evidence>
<dbReference type="PANTHER" id="PTHR13230:SF5">
    <property type="entry name" value="GENERAL TRANSCRIPTION FACTOR 3C POLYPEPTIDE 5"/>
    <property type="match status" value="1"/>
</dbReference>
<evidence type="ECO:0000256" key="5">
    <source>
        <dbReference type="SAM" id="MobiDB-lite"/>
    </source>
</evidence>
<dbReference type="Pfam" id="PF17682">
    <property type="entry name" value="Tau95_N"/>
    <property type="match status" value="1"/>
</dbReference>
<dbReference type="PANTHER" id="PTHR13230">
    <property type="entry name" value="GENERAL TRANSCRIPTION FACTOR IIIC, POLYPEPTIDE 5"/>
    <property type="match status" value="1"/>
</dbReference>
<evidence type="ECO:0000313" key="10">
    <source>
        <dbReference type="Proteomes" id="UP000092461"/>
    </source>
</evidence>
<dbReference type="FunFam" id="3.30.200.160:FF:000002">
    <property type="entry name" value="Transcription factor IIIC, subunit 5"/>
    <property type="match status" value="1"/>
</dbReference>
<dbReference type="AlphaFoldDB" id="A0A1B0C8R7"/>
<evidence type="ECO:0000313" key="8">
    <source>
        <dbReference type="EMBL" id="MBC1173933.1"/>
    </source>
</evidence>
<keyword evidence="4" id="KW-0539">Nucleus</keyword>
<evidence type="ECO:0000259" key="6">
    <source>
        <dbReference type="Pfam" id="PF09734"/>
    </source>
</evidence>
<dbReference type="GO" id="GO:0006384">
    <property type="term" value="P:transcription initiation at RNA polymerase III promoter"/>
    <property type="evidence" value="ECO:0007669"/>
    <property type="project" value="InterPro"/>
</dbReference>